<feature type="region of interest" description="Disordered" evidence="1">
    <location>
        <begin position="80"/>
        <end position="100"/>
    </location>
</feature>
<protein>
    <recommendedName>
        <fullName evidence="4">DUF834 domain-containing protein</fullName>
    </recommendedName>
</protein>
<accession>A0A0E0HV40</accession>
<evidence type="ECO:0000313" key="2">
    <source>
        <dbReference type="EnsemblPlants" id="ONIVA06G29350.1"/>
    </source>
</evidence>
<keyword evidence="3" id="KW-1185">Reference proteome</keyword>
<evidence type="ECO:0000313" key="3">
    <source>
        <dbReference type="Proteomes" id="UP000006591"/>
    </source>
</evidence>
<dbReference type="HOGENOM" id="CLU_1752665_0_0_1"/>
<evidence type="ECO:0000256" key="1">
    <source>
        <dbReference type="SAM" id="MobiDB-lite"/>
    </source>
</evidence>
<dbReference type="Gramene" id="ONIVA06G29350.1">
    <property type="protein sequence ID" value="ONIVA06G29350.1"/>
    <property type="gene ID" value="ONIVA06G29350"/>
</dbReference>
<evidence type="ECO:0008006" key="4">
    <source>
        <dbReference type="Google" id="ProtNLM"/>
    </source>
</evidence>
<sequence length="149" mass="16329">MTRCDGPRRRSVMVKMSAAGDAVSQQGLCLNRASVGEDGVDGTTTDREGRRRSMRRRSLQRQLRVATGTRRRLALRDWWRPGGDRWGGGAATDGEGRGNDTLALGADEAAMNLVLRWRDGAGGDGGAAERRCATVREGMRRRRRGDCRG</sequence>
<reference evidence="2" key="2">
    <citation type="submission" date="2018-04" db="EMBL/GenBank/DDBJ databases">
        <title>OnivRS2 (Oryza nivara Reference Sequence Version 2).</title>
        <authorList>
            <person name="Zhang J."/>
            <person name="Kudrna D."/>
            <person name="Lee S."/>
            <person name="Talag J."/>
            <person name="Rajasekar S."/>
            <person name="Welchert J."/>
            <person name="Hsing Y.-I."/>
            <person name="Wing R.A."/>
        </authorList>
    </citation>
    <scope>NUCLEOTIDE SEQUENCE [LARGE SCALE GENOMIC DNA]</scope>
    <source>
        <strain evidence="2">SL10</strain>
    </source>
</reference>
<dbReference type="Proteomes" id="UP000006591">
    <property type="component" value="Chromosome 6"/>
</dbReference>
<proteinExistence type="predicted"/>
<feature type="region of interest" description="Disordered" evidence="1">
    <location>
        <begin position="34"/>
        <end position="66"/>
    </location>
</feature>
<dbReference type="EnsemblPlants" id="ONIVA06G29350.1">
    <property type="protein sequence ID" value="ONIVA06G29350.1"/>
    <property type="gene ID" value="ONIVA06G29350"/>
</dbReference>
<name>A0A0E0HV40_ORYNI</name>
<reference evidence="2" key="1">
    <citation type="submission" date="2015-04" db="UniProtKB">
        <authorList>
            <consortium name="EnsemblPlants"/>
        </authorList>
    </citation>
    <scope>IDENTIFICATION</scope>
    <source>
        <strain evidence="2">SL10</strain>
    </source>
</reference>
<dbReference type="AlphaFoldDB" id="A0A0E0HV40"/>
<organism evidence="2">
    <name type="scientific">Oryza nivara</name>
    <name type="common">Indian wild rice</name>
    <name type="synonym">Oryza sativa f. spontanea</name>
    <dbReference type="NCBI Taxonomy" id="4536"/>
    <lineage>
        <taxon>Eukaryota</taxon>
        <taxon>Viridiplantae</taxon>
        <taxon>Streptophyta</taxon>
        <taxon>Embryophyta</taxon>
        <taxon>Tracheophyta</taxon>
        <taxon>Spermatophyta</taxon>
        <taxon>Magnoliopsida</taxon>
        <taxon>Liliopsida</taxon>
        <taxon>Poales</taxon>
        <taxon>Poaceae</taxon>
        <taxon>BOP clade</taxon>
        <taxon>Oryzoideae</taxon>
        <taxon>Oryzeae</taxon>
        <taxon>Oryzinae</taxon>
        <taxon>Oryza</taxon>
    </lineage>
</organism>